<dbReference type="Proteomes" id="UP001302745">
    <property type="component" value="Unassembled WGS sequence"/>
</dbReference>
<dbReference type="InterPro" id="IPR036514">
    <property type="entry name" value="SGNH_hydro_sf"/>
</dbReference>
<dbReference type="AlphaFoldDB" id="A0AAN6VE29"/>
<name>A0AAN6VE29_9PEZI</name>
<comment type="caution">
    <text evidence="2">The sequence shown here is derived from an EMBL/GenBank/DDBJ whole genome shotgun (WGS) entry which is preliminary data.</text>
</comment>
<dbReference type="InterPro" id="IPR013830">
    <property type="entry name" value="SGNH_hydro"/>
</dbReference>
<reference evidence="2" key="2">
    <citation type="submission" date="2023-05" db="EMBL/GenBank/DDBJ databases">
        <authorList>
            <consortium name="Lawrence Berkeley National Laboratory"/>
            <person name="Steindorff A."/>
            <person name="Hensen N."/>
            <person name="Bonometti L."/>
            <person name="Westerberg I."/>
            <person name="Brannstrom I.O."/>
            <person name="Guillou S."/>
            <person name="Cros-Aarteil S."/>
            <person name="Calhoun S."/>
            <person name="Haridas S."/>
            <person name="Kuo A."/>
            <person name="Mondo S."/>
            <person name="Pangilinan J."/>
            <person name="Riley R."/>
            <person name="Labutti K."/>
            <person name="Andreopoulos B."/>
            <person name="Lipzen A."/>
            <person name="Chen C."/>
            <person name="Yanf M."/>
            <person name="Daum C."/>
            <person name="Ng V."/>
            <person name="Clum A."/>
            <person name="Ohm R."/>
            <person name="Martin F."/>
            <person name="Silar P."/>
            <person name="Natvig D."/>
            <person name="Lalanne C."/>
            <person name="Gautier V."/>
            <person name="Ament-Velasquez S.L."/>
            <person name="Kruys A."/>
            <person name="Hutchinson M.I."/>
            <person name="Powell A.J."/>
            <person name="Barry K."/>
            <person name="Miller A.N."/>
            <person name="Grigoriev I.V."/>
            <person name="Debuchy R."/>
            <person name="Gladieux P."/>
            <person name="Thoren M.H."/>
            <person name="Johannesson H."/>
        </authorList>
    </citation>
    <scope>NUCLEOTIDE SEQUENCE</scope>
    <source>
        <strain evidence="2">CBS 538.74</strain>
    </source>
</reference>
<proteinExistence type="predicted"/>
<organism evidence="2 3">
    <name type="scientific">Chaetomidium leptoderma</name>
    <dbReference type="NCBI Taxonomy" id="669021"/>
    <lineage>
        <taxon>Eukaryota</taxon>
        <taxon>Fungi</taxon>
        <taxon>Dikarya</taxon>
        <taxon>Ascomycota</taxon>
        <taxon>Pezizomycotina</taxon>
        <taxon>Sordariomycetes</taxon>
        <taxon>Sordariomycetidae</taxon>
        <taxon>Sordariales</taxon>
        <taxon>Chaetomiaceae</taxon>
        <taxon>Chaetomidium</taxon>
    </lineage>
</organism>
<reference evidence="2" key="1">
    <citation type="journal article" date="2023" name="Mol. Phylogenet. Evol.">
        <title>Genome-scale phylogeny and comparative genomics of the fungal order Sordariales.</title>
        <authorList>
            <person name="Hensen N."/>
            <person name="Bonometti L."/>
            <person name="Westerberg I."/>
            <person name="Brannstrom I.O."/>
            <person name="Guillou S."/>
            <person name="Cros-Aarteil S."/>
            <person name="Calhoun S."/>
            <person name="Haridas S."/>
            <person name="Kuo A."/>
            <person name="Mondo S."/>
            <person name="Pangilinan J."/>
            <person name="Riley R."/>
            <person name="LaButti K."/>
            <person name="Andreopoulos B."/>
            <person name="Lipzen A."/>
            <person name="Chen C."/>
            <person name="Yan M."/>
            <person name="Daum C."/>
            <person name="Ng V."/>
            <person name="Clum A."/>
            <person name="Steindorff A."/>
            <person name="Ohm R.A."/>
            <person name="Martin F."/>
            <person name="Silar P."/>
            <person name="Natvig D.O."/>
            <person name="Lalanne C."/>
            <person name="Gautier V."/>
            <person name="Ament-Velasquez S.L."/>
            <person name="Kruys A."/>
            <person name="Hutchinson M.I."/>
            <person name="Powell A.J."/>
            <person name="Barry K."/>
            <person name="Miller A.N."/>
            <person name="Grigoriev I.V."/>
            <person name="Debuchy R."/>
            <person name="Gladieux P."/>
            <person name="Hiltunen Thoren M."/>
            <person name="Johannesson H."/>
        </authorList>
    </citation>
    <scope>NUCLEOTIDE SEQUENCE</scope>
    <source>
        <strain evidence="2">CBS 538.74</strain>
    </source>
</reference>
<protein>
    <recommendedName>
        <fullName evidence="1">SGNH hydrolase-type esterase domain-containing protein</fullName>
    </recommendedName>
</protein>
<accession>A0AAN6VE29</accession>
<feature type="domain" description="SGNH hydrolase-type esterase" evidence="1">
    <location>
        <begin position="47"/>
        <end position="253"/>
    </location>
</feature>
<dbReference type="SUPFAM" id="SSF52266">
    <property type="entry name" value="SGNH hydrolase"/>
    <property type="match status" value="1"/>
</dbReference>
<evidence type="ECO:0000313" key="2">
    <source>
        <dbReference type="EMBL" id="KAK4149682.1"/>
    </source>
</evidence>
<dbReference type="EMBL" id="MU857134">
    <property type="protein sequence ID" value="KAK4149682.1"/>
    <property type="molecule type" value="Genomic_DNA"/>
</dbReference>
<keyword evidence="3" id="KW-1185">Reference proteome</keyword>
<gene>
    <name evidence="2" type="ORF">C8A00DRAFT_18660</name>
</gene>
<sequence length="267" mass="29326">MNAILAALRPTARFKARSHDTSKQVHIPLLQSRLQDAPDQGPTVVLIGDSMFERMTTTGESPNSAAASWPSPQMLGDDEYLDKRSVGRLDRVFNAGVGGDKIQNVAYRLVGAASHPEEEDESQDLPGLLPLLAAFGTVKLWVVHAGTNNLSPKQGLRAADCAALETVVRALLSVNPKGAAESKVVVTGLFYRVDFPRSLVDRANEELDQMVKMMLMDNRVGVQRVLFQRPALGVKVEEHLVDHVHLNLRGYQLWTEELYPVILGLLS</sequence>
<dbReference type="Gene3D" id="3.40.50.1110">
    <property type="entry name" value="SGNH hydrolase"/>
    <property type="match status" value="1"/>
</dbReference>
<dbReference type="Pfam" id="PF13472">
    <property type="entry name" value="Lipase_GDSL_2"/>
    <property type="match status" value="1"/>
</dbReference>
<evidence type="ECO:0000259" key="1">
    <source>
        <dbReference type="Pfam" id="PF13472"/>
    </source>
</evidence>
<evidence type="ECO:0000313" key="3">
    <source>
        <dbReference type="Proteomes" id="UP001302745"/>
    </source>
</evidence>